<evidence type="ECO:0000256" key="1">
    <source>
        <dbReference type="SAM" id="MobiDB-lite"/>
    </source>
</evidence>
<reference evidence="2 3" key="1">
    <citation type="journal article" date="2016" name="Mol. Biol. Evol.">
        <title>Comparative Genomics of Early-Diverging Mushroom-Forming Fungi Provides Insights into the Origins of Lignocellulose Decay Capabilities.</title>
        <authorList>
            <person name="Nagy L.G."/>
            <person name="Riley R."/>
            <person name="Tritt A."/>
            <person name="Adam C."/>
            <person name="Daum C."/>
            <person name="Floudas D."/>
            <person name="Sun H."/>
            <person name="Yadav J.S."/>
            <person name="Pangilinan J."/>
            <person name="Larsson K.H."/>
            <person name="Matsuura K."/>
            <person name="Barry K."/>
            <person name="Labutti K."/>
            <person name="Kuo R."/>
            <person name="Ohm R.A."/>
            <person name="Bhattacharya S.S."/>
            <person name="Shirouzu T."/>
            <person name="Yoshinaga Y."/>
            <person name="Martin F.M."/>
            <person name="Grigoriev I.V."/>
            <person name="Hibbett D.S."/>
        </authorList>
    </citation>
    <scope>NUCLEOTIDE SEQUENCE [LARGE SCALE GENOMIC DNA]</scope>
    <source>
        <strain evidence="2 3">HHB12029</strain>
    </source>
</reference>
<keyword evidence="3" id="KW-1185">Reference proteome</keyword>
<dbReference type="STRING" id="1314781.A0A165CE65"/>
<evidence type="ECO:0000313" key="3">
    <source>
        <dbReference type="Proteomes" id="UP000077266"/>
    </source>
</evidence>
<evidence type="ECO:0000313" key="2">
    <source>
        <dbReference type="EMBL" id="KZV82306.1"/>
    </source>
</evidence>
<gene>
    <name evidence="2" type="ORF">EXIGLDRAFT_702734</name>
</gene>
<dbReference type="EMBL" id="KV426332">
    <property type="protein sequence ID" value="KZV82306.1"/>
    <property type="molecule type" value="Genomic_DNA"/>
</dbReference>
<dbReference type="AlphaFoldDB" id="A0A165CE65"/>
<accession>A0A165CE65</accession>
<dbReference type="InParanoid" id="A0A165CE65"/>
<dbReference type="Proteomes" id="UP000077266">
    <property type="component" value="Unassembled WGS sequence"/>
</dbReference>
<feature type="region of interest" description="Disordered" evidence="1">
    <location>
        <begin position="899"/>
        <end position="918"/>
    </location>
</feature>
<name>A0A165CE65_EXIGL</name>
<organism evidence="2 3">
    <name type="scientific">Exidia glandulosa HHB12029</name>
    <dbReference type="NCBI Taxonomy" id="1314781"/>
    <lineage>
        <taxon>Eukaryota</taxon>
        <taxon>Fungi</taxon>
        <taxon>Dikarya</taxon>
        <taxon>Basidiomycota</taxon>
        <taxon>Agaricomycotina</taxon>
        <taxon>Agaricomycetes</taxon>
        <taxon>Auriculariales</taxon>
        <taxon>Exidiaceae</taxon>
        <taxon>Exidia</taxon>
    </lineage>
</organism>
<proteinExistence type="predicted"/>
<dbReference type="OrthoDB" id="2798109at2759"/>
<sequence length="941" mass="107182">MCYIKPRPGLLPFLGKRENQREVSAAIDPEDKHSNGNGTLLLERPKEEEKKMALLRNDDTELARLQHVSAMWRQAQEIGATVVHRLDERVARRRLDRTSSTWTRMGQIAHDLLAGFRPSPFARNTNSQASQADQILCHGQWCSVACLGASQADGIIKPELSPTSPSDLGPRPSTGVDCVNGCVLRRVRAGPGRAMSTSIEQRGKGRDRMGHVPCFSYQIYVRVYELQSGIKLTHQGYAYSAVLTINAATHIMSPEGGEVTASYFHIATMFCWLGLWKPEDAIDGYTYRDSSDPWPVLGLWADHTKSERQELSRLGPLPERISKNQAVQVQPPEPDEAGPKLWARGNMNDRGSVWPLDIKSLHELELLNVHLSAKSLVFNFKECYLEMAYLTHTSLQLYRRDVWEERVVDLPATKSHRGFKIIMAIEFPEYVLAFLTKDLVAKPTWTRQRPEMPPEVYPGFNTDLDALPYPHEWWVLLAQLVKDVLEKGPDKCLQLAIHALRTIYGNFFPGMGAFTINEIFFMAGLSPSLTIGEVVGNPSRFARFVEAYYVFMWRVKKDYWSKVLCRTFHLGHLGRKTLRFDDDKNTIMSPEVEHRLDFARDYLYVHAKPDVRVHARHARLIQEYNSWVNSRKLSSTSKKKKKNIYRLRSPHDPFEPSYLDVAFRRTPNLSHLIFGGPLPSQMDPITAAYAKGFTLRVRRPNLPTYSQVVLPRSERTLRVDTYFYPVAGEDVATSQGQIWSVILPGPNNEPQHSMKFREQKLFKNIVHTKAVAIGPLEYCGYAPPIRNGRKIVYETVFFAAVVVRLLNLGFPCAHSPLVCHRDPILIKDELAHVTVQRMQGEVRKSLQFPGDQRGGAIRALTDAETDKLRAALRVEWTEQWGAENLHILERHWRYKKVGSAPTAAPTKQPRKRKTADFLLTTEGTDKILGEVSNVRSKRQRK</sequence>
<protein>
    <submittedName>
        <fullName evidence="2">Uncharacterized protein</fullName>
    </submittedName>
</protein>